<dbReference type="GO" id="GO:0016887">
    <property type="term" value="F:ATP hydrolysis activity"/>
    <property type="evidence" value="ECO:0007669"/>
    <property type="project" value="InterPro"/>
</dbReference>
<feature type="domain" description="ABC transporter" evidence="3">
    <location>
        <begin position="19"/>
        <end position="254"/>
    </location>
</feature>
<evidence type="ECO:0000313" key="4">
    <source>
        <dbReference type="EMBL" id="ESQ91125.1"/>
    </source>
</evidence>
<dbReference type="PANTHER" id="PTHR46743:SF3">
    <property type="entry name" value="ABC-TYPE POLYSACCHARIDE_POLYOL PHOSPHATE TRANSPORT SYSTEM, ATPASE COMPONENT"/>
    <property type="match status" value="1"/>
</dbReference>
<proteinExistence type="predicted"/>
<evidence type="ECO:0000256" key="1">
    <source>
        <dbReference type="ARBA" id="ARBA00022741"/>
    </source>
</evidence>
<dbReference type="PANTHER" id="PTHR46743">
    <property type="entry name" value="TEICHOIC ACIDS EXPORT ATP-BINDING PROTEIN TAGH"/>
    <property type="match status" value="1"/>
</dbReference>
<dbReference type="InterPro" id="IPR003593">
    <property type="entry name" value="AAA+_ATPase"/>
</dbReference>
<dbReference type="SUPFAM" id="SSF52540">
    <property type="entry name" value="P-loop containing nucleoside triphosphate hydrolases"/>
    <property type="match status" value="1"/>
</dbReference>
<dbReference type="Proteomes" id="UP000017837">
    <property type="component" value="Unassembled WGS sequence"/>
</dbReference>
<dbReference type="InterPro" id="IPR050683">
    <property type="entry name" value="Bact_Polysacc_Export_ATP-bd"/>
</dbReference>
<dbReference type="GO" id="GO:0005524">
    <property type="term" value="F:ATP binding"/>
    <property type="evidence" value="ECO:0007669"/>
    <property type="project" value="UniProtKB-KW"/>
</dbReference>
<dbReference type="InterPro" id="IPR015860">
    <property type="entry name" value="ABC_transpr_TagH-like"/>
</dbReference>
<dbReference type="EMBL" id="AWGB01000018">
    <property type="protein sequence ID" value="ESQ91125.1"/>
    <property type="molecule type" value="Genomic_DNA"/>
</dbReference>
<dbReference type="SMART" id="SM00382">
    <property type="entry name" value="AAA"/>
    <property type="match status" value="1"/>
</dbReference>
<name>V4PZZ8_9CAUL</name>
<dbReference type="PROSITE" id="PS50893">
    <property type="entry name" value="ABC_TRANSPORTER_2"/>
    <property type="match status" value="1"/>
</dbReference>
<dbReference type="CDD" id="cd03220">
    <property type="entry name" value="ABC_KpsT_Wzt"/>
    <property type="match status" value="1"/>
</dbReference>
<dbReference type="Pfam" id="PF00005">
    <property type="entry name" value="ABC_tran"/>
    <property type="match status" value="1"/>
</dbReference>
<dbReference type="STRING" id="1121022.GCA_000376105_02960"/>
<gene>
    <name evidence="4" type="ORF">ABENE_10735</name>
</gene>
<dbReference type="Gene3D" id="3.40.50.300">
    <property type="entry name" value="P-loop containing nucleotide triphosphate hydrolases"/>
    <property type="match status" value="1"/>
</dbReference>
<evidence type="ECO:0000256" key="2">
    <source>
        <dbReference type="ARBA" id="ARBA00022840"/>
    </source>
</evidence>
<dbReference type="InterPro" id="IPR027417">
    <property type="entry name" value="P-loop_NTPase"/>
</dbReference>
<sequence length="258" mass="28502">MSVLIRLNYVDLVYPVYSVRAQSLRNMMVNLSVGGKLLKDGSDIIHVQALSRLNFTLNVGDRLGVIGHNGAGKTTLLKLVAGIYEPTRGHIEVNGRISSMIDVGLGLDPNLTGRDNIINMGRMRGFTTRQIQLQMDELIEFSDLGSFIDLPVKTFSAGMASRLVFAVSTTLDPDILLFDEWLSTGDADFIVKAKQRMDSLLDKSRGMILASHSFPMIQLMCNKLLVLDAGEQVYFGEVDGWDFNSQKPVARDVEGQMS</sequence>
<keyword evidence="5" id="KW-1185">Reference proteome</keyword>
<comment type="caution">
    <text evidence="4">The sequence shown here is derived from an EMBL/GenBank/DDBJ whole genome shotgun (WGS) entry which is preliminary data.</text>
</comment>
<dbReference type="InterPro" id="IPR017871">
    <property type="entry name" value="ABC_transporter-like_CS"/>
</dbReference>
<dbReference type="RefSeq" id="WP_018082625.1">
    <property type="nucleotide sequence ID" value="NZ_AQWM01000016.1"/>
</dbReference>
<evidence type="ECO:0000259" key="3">
    <source>
        <dbReference type="PROSITE" id="PS50893"/>
    </source>
</evidence>
<protein>
    <recommendedName>
        <fullName evidence="3">ABC transporter domain-containing protein</fullName>
    </recommendedName>
</protein>
<reference evidence="4 5" key="1">
    <citation type="journal article" date="2014" name="Nature">
        <title>Sequential evolution of bacterial morphology by co-option of a developmental regulator.</title>
        <authorList>
            <person name="Jiang C."/>
            <person name="Brown P.J."/>
            <person name="Ducret A."/>
            <person name="Brun Y.V."/>
        </authorList>
    </citation>
    <scope>NUCLEOTIDE SEQUENCE [LARGE SCALE GENOMIC DNA]</scope>
    <source>
        <strain evidence="4 5">DSM 16100</strain>
    </source>
</reference>
<keyword evidence="2" id="KW-0067">ATP-binding</keyword>
<dbReference type="eggNOG" id="COG1134">
    <property type="taxonomic scope" value="Bacteria"/>
</dbReference>
<accession>V4PZZ8</accession>
<evidence type="ECO:0000313" key="5">
    <source>
        <dbReference type="Proteomes" id="UP000017837"/>
    </source>
</evidence>
<dbReference type="PROSITE" id="PS00211">
    <property type="entry name" value="ABC_TRANSPORTER_1"/>
    <property type="match status" value="1"/>
</dbReference>
<dbReference type="AlphaFoldDB" id="V4PZZ8"/>
<dbReference type="PATRIC" id="fig|1121022.4.peg.2170"/>
<organism evidence="4 5">
    <name type="scientific">Asticcacaulis benevestitus DSM 16100 = ATCC BAA-896</name>
    <dbReference type="NCBI Taxonomy" id="1121022"/>
    <lineage>
        <taxon>Bacteria</taxon>
        <taxon>Pseudomonadati</taxon>
        <taxon>Pseudomonadota</taxon>
        <taxon>Alphaproteobacteria</taxon>
        <taxon>Caulobacterales</taxon>
        <taxon>Caulobacteraceae</taxon>
        <taxon>Asticcacaulis</taxon>
    </lineage>
</organism>
<dbReference type="InterPro" id="IPR003439">
    <property type="entry name" value="ABC_transporter-like_ATP-bd"/>
</dbReference>
<dbReference type="GO" id="GO:0016020">
    <property type="term" value="C:membrane"/>
    <property type="evidence" value="ECO:0007669"/>
    <property type="project" value="InterPro"/>
</dbReference>
<dbReference type="GO" id="GO:0140359">
    <property type="term" value="F:ABC-type transporter activity"/>
    <property type="evidence" value="ECO:0007669"/>
    <property type="project" value="InterPro"/>
</dbReference>
<dbReference type="OrthoDB" id="9778870at2"/>
<keyword evidence="1" id="KW-0547">Nucleotide-binding</keyword>